<dbReference type="PANTHER" id="PTHR11820">
    <property type="entry name" value="ACYLPYRUVASE"/>
    <property type="match status" value="1"/>
</dbReference>
<organism evidence="4 5">
    <name type="scientific">Streptomyces gamaensis</name>
    <dbReference type="NCBI Taxonomy" id="1763542"/>
    <lineage>
        <taxon>Bacteria</taxon>
        <taxon>Bacillati</taxon>
        <taxon>Actinomycetota</taxon>
        <taxon>Actinomycetes</taxon>
        <taxon>Kitasatosporales</taxon>
        <taxon>Streptomycetaceae</taxon>
        <taxon>Streptomyces</taxon>
    </lineage>
</organism>
<dbReference type="PANTHER" id="PTHR11820:SF7">
    <property type="entry name" value="ACYLPYRUVASE FAHD1, MITOCHONDRIAL"/>
    <property type="match status" value="1"/>
</dbReference>
<dbReference type="Pfam" id="PF01557">
    <property type="entry name" value="FAA_hydrolase"/>
    <property type="match status" value="1"/>
</dbReference>
<gene>
    <name evidence="4" type="ORF">ACFP1Z_22075</name>
</gene>
<dbReference type="GO" id="GO:0016787">
    <property type="term" value="F:hydrolase activity"/>
    <property type="evidence" value="ECO:0007669"/>
    <property type="project" value="UniProtKB-KW"/>
</dbReference>
<dbReference type="InterPro" id="IPR036663">
    <property type="entry name" value="Fumarylacetoacetase_C_sf"/>
</dbReference>
<evidence type="ECO:0000256" key="2">
    <source>
        <dbReference type="SAM" id="MobiDB-lite"/>
    </source>
</evidence>
<dbReference type="Gene3D" id="3.90.850.10">
    <property type="entry name" value="Fumarylacetoacetase-like, C-terminal domain"/>
    <property type="match status" value="1"/>
</dbReference>
<dbReference type="InterPro" id="IPR011234">
    <property type="entry name" value="Fumarylacetoacetase-like_C"/>
</dbReference>
<name>A0ABW0Z724_9ACTN</name>
<feature type="region of interest" description="Disordered" evidence="2">
    <location>
        <begin position="1"/>
        <end position="21"/>
    </location>
</feature>
<feature type="region of interest" description="Disordered" evidence="2">
    <location>
        <begin position="74"/>
        <end position="135"/>
    </location>
</feature>
<evidence type="ECO:0000256" key="1">
    <source>
        <dbReference type="ARBA" id="ARBA00022723"/>
    </source>
</evidence>
<dbReference type="EMBL" id="JBHSPB010000014">
    <property type="protein sequence ID" value="MFC5722859.1"/>
    <property type="molecule type" value="Genomic_DNA"/>
</dbReference>
<feature type="domain" description="Fumarylacetoacetase-like C-terminal" evidence="3">
    <location>
        <begin position="3"/>
        <end position="77"/>
    </location>
</feature>
<keyword evidence="4" id="KW-0378">Hydrolase</keyword>
<sequence length="135" mass="13564">MTAARITTRVNGEIRQQGDTSRLSRSTARVVAEVSASMTLLPGDVLLTGTPQGSAALHEGDEVEVEIEGLGTLRNPVTSYGRSGPARGPGGAAQTGAGGVPRGVGGRGSGPLGVGAYEQRHGDALAESVAAHHGR</sequence>
<evidence type="ECO:0000313" key="5">
    <source>
        <dbReference type="Proteomes" id="UP001596083"/>
    </source>
</evidence>
<dbReference type="Proteomes" id="UP001596083">
    <property type="component" value="Unassembled WGS sequence"/>
</dbReference>
<reference evidence="5" key="1">
    <citation type="journal article" date="2019" name="Int. J. Syst. Evol. Microbiol.">
        <title>The Global Catalogue of Microorganisms (GCM) 10K type strain sequencing project: providing services to taxonomists for standard genome sequencing and annotation.</title>
        <authorList>
            <consortium name="The Broad Institute Genomics Platform"/>
            <consortium name="The Broad Institute Genome Sequencing Center for Infectious Disease"/>
            <person name="Wu L."/>
            <person name="Ma J."/>
        </authorList>
    </citation>
    <scope>NUCLEOTIDE SEQUENCE [LARGE SCALE GENOMIC DNA]</scope>
    <source>
        <strain evidence="5">CGMCC 4.7304</strain>
    </source>
</reference>
<comment type="caution">
    <text evidence="4">The sequence shown here is derived from an EMBL/GenBank/DDBJ whole genome shotgun (WGS) entry which is preliminary data.</text>
</comment>
<proteinExistence type="predicted"/>
<evidence type="ECO:0000259" key="3">
    <source>
        <dbReference type="Pfam" id="PF01557"/>
    </source>
</evidence>
<dbReference type="RefSeq" id="WP_390318866.1">
    <property type="nucleotide sequence ID" value="NZ_JBHSPB010000014.1"/>
</dbReference>
<keyword evidence="1" id="KW-0479">Metal-binding</keyword>
<keyword evidence="5" id="KW-1185">Reference proteome</keyword>
<dbReference type="SUPFAM" id="SSF56529">
    <property type="entry name" value="FAH"/>
    <property type="match status" value="1"/>
</dbReference>
<evidence type="ECO:0000313" key="4">
    <source>
        <dbReference type="EMBL" id="MFC5722859.1"/>
    </source>
</evidence>
<feature type="compositionally biased region" description="Gly residues" evidence="2">
    <location>
        <begin position="87"/>
        <end position="113"/>
    </location>
</feature>
<protein>
    <submittedName>
        <fullName evidence="4">Fumarylacetoacetate hydrolase family protein</fullName>
    </submittedName>
</protein>
<accession>A0ABW0Z724</accession>